<proteinExistence type="predicted"/>
<protein>
    <submittedName>
        <fullName evidence="1">Putative ovule protein</fullName>
    </submittedName>
</protein>
<dbReference type="AlphaFoldDB" id="A0A0V0HPU2"/>
<evidence type="ECO:0000313" key="1">
    <source>
        <dbReference type="EMBL" id="JAP21558.1"/>
    </source>
</evidence>
<dbReference type="EMBL" id="GEDG01017560">
    <property type="protein sequence ID" value="JAP21558.1"/>
    <property type="molecule type" value="Transcribed_RNA"/>
</dbReference>
<sequence length="61" mass="6739">MTAYCRFCLYIICVTSYSSSHIILVSPCKYDIGLISNGLVVNDSDLNNNANSFLWRVSGEG</sequence>
<name>A0A0V0HPU2_SOLCH</name>
<organism evidence="1">
    <name type="scientific">Solanum chacoense</name>
    <name type="common">Chaco potato</name>
    <dbReference type="NCBI Taxonomy" id="4108"/>
    <lineage>
        <taxon>Eukaryota</taxon>
        <taxon>Viridiplantae</taxon>
        <taxon>Streptophyta</taxon>
        <taxon>Embryophyta</taxon>
        <taxon>Tracheophyta</taxon>
        <taxon>Spermatophyta</taxon>
        <taxon>Magnoliopsida</taxon>
        <taxon>eudicotyledons</taxon>
        <taxon>Gunneridae</taxon>
        <taxon>Pentapetalae</taxon>
        <taxon>asterids</taxon>
        <taxon>lamiids</taxon>
        <taxon>Solanales</taxon>
        <taxon>Solanaceae</taxon>
        <taxon>Solanoideae</taxon>
        <taxon>Solaneae</taxon>
        <taxon>Solanum</taxon>
    </lineage>
</organism>
<accession>A0A0V0HPU2</accession>
<reference evidence="1" key="1">
    <citation type="submission" date="2015-12" db="EMBL/GenBank/DDBJ databases">
        <title>Gene expression during late stages of embryo sac development: a critical building block for successful pollen-pistil interactions.</title>
        <authorList>
            <person name="Liu Y."/>
            <person name="Joly V."/>
            <person name="Sabar M."/>
            <person name="Matton D.P."/>
        </authorList>
    </citation>
    <scope>NUCLEOTIDE SEQUENCE</scope>
</reference>